<dbReference type="RefSeq" id="XP_041197960.1">
    <property type="nucleotide sequence ID" value="XM_041339429.1"/>
</dbReference>
<accession>A0A9P7ELD6</accession>
<dbReference type="AlphaFoldDB" id="A0A9P7ELD6"/>
<reference evidence="1" key="1">
    <citation type="journal article" date="2020" name="New Phytol.">
        <title>Comparative genomics reveals dynamic genome evolution in host specialist ectomycorrhizal fungi.</title>
        <authorList>
            <person name="Lofgren L.A."/>
            <person name="Nguyen N.H."/>
            <person name="Vilgalys R."/>
            <person name="Ruytinx J."/>
            <person name="Liao H.L."/>
            <person name="Branco S."/>
            <person name="Kuo A."/>
            <person name="LaButti K."/>
            <person name="Lipzen A."/>
            <person name="Andreopoulos W."/>
            <person name="Pangilinan J."/>
            <person name="Riley R."/>
            <person name="Hundley H."/>
            <person name="Na H."/>
            <person name="Barry K."/>
            <person name="Grigoriev I.V."/>
            <person name="Stajich J.E."/>
            <person name="Kennedy P.G."/>
        </authorList>
    </citation>
    <scope>NUCLEOTIDE SEQUENCE</scope>
    <source>
        <strain evidence="1">MN1</strain>
    </source>
</reference>
<name>A0A9P7ELD6_9AGAM</name>
<gene>
    <name evidence="1" type="ORF">BJ212DRAFT_1476753</name>
</gene>
<comment type="caution">
    <text evidence="1">The sequence shown here is derived from an EMBL/GenBank/DDBJ whole genome shotgun (WGS) entry which is preliminary data.</text>
</comment>
<evidence type="ECO:0000313" key="1">
    <source>
        <dbReference type="EMBL" id="KAG1823900.1"/>
    </source>
</evidence>
<evidence type="ECO:0000313" key="2">
    <source>
        <dbReference type="Proteomes" id="UP000807769"/>
    </source>
</evidence>
<dbReference type="GeneID" id="64633445"/>
<proteinExistence type="predicted"/>
<dbReference type="OrthoDB" id="2685848at2759"/>
<protein>
    <submittedName>
        <fullName evidence="1">Uncharacterized protein</fullName>
    </submittedName>
</protein>
<keyword evidence="2" id="KW-1185">Reference proteome</keyword>
<organism evidence="1 2">
    <name type="scientific">Suillus subaureus</name>
    <dbReference type="NCBI Taxonomy" id="48587"/>
    <lineage>
        <taxon>Eukaryota</taxon>
        <taxon>Fungi</taxon>
        <taxon>Dikarya</taxon>
        <taxon>Basidiomycota</taxon>
        <taxon>Agaricomycotina</taxon>
        <taxon>Agaricomycetes</taxon>
        <taxon>Agaricomycetidae</taxon>
        <taxon>Boletales</taxon>
        <taxon>Suillineae</taxon>
        <taxon>Suillaceae</taxon>
        <taxon>Suillus</taxon>
    </lineage>
</organism>
<dbReference type="Proteomes" id="UP000807769">
    <property type="component" value="Unassembled WGS sequence"/>
</dbReference>
<dbReference type="EMBL" id="JABBWG010000004">
    <property type="protein sequence ID" value="KAG1823900.1"/>
    <property type="molecule type" value="Genomic_DNA"/>
</dbReference>
<sequence length="212" mass="22537">MTTTANTDSDDQSSLGAFLACDWLMSANTYVSDAVLQLLSSLMLSHDDVQILIQVISDGSSSSPAKSSAAVMTPTATIITPAVITPVTACVQTAPTPAMHSVTIITSLVTPCVQTVPTPTMHLGYLSFPHLPMTVVIVNGEARGQQKYHDFSFDVPHAEALSPFYLVTCGHWCTSLHVLGVSCMSFSCSKSLEDSLICMLKSIDLGEVQLLP</sequence>